<dbReference type="OrthoDB" id="495462at2"/>
<gene>
    <name evidence="1" type="ORF">Cylst_5428</name>
</gene>
<reference evidence="1 2" key="1">
    <citation type="submission" date="2012-06" db="EMBL/GenBank/DDBJ databases">
        <title>Finished chromosome of genome of Cylindrospermum stagnale PCC 7417.</title>
        <authorList>
            <consortium name="US DOE Joint Genome Institute"/>
            <person name="Gugger M."/>
            <person name="Coursin T."/>
            <person name="Rippka R."/>
            <person name="Tandeau De Marsac N."/>
            <person name="Huntemann M."/>
            <person name="Wei C.-L."/>
            <person name="Han J."/>
            <person name="Detter J.C."/>
            <person name="Han C."/>
            <person name="Tapia R."/>
            <person name="Chen A."/>
            <person name="Kyrpides N."/>
            <person name="Mavromatis K."/>
            <person name="Markowitz V."/>
            <person name="Szeto E."/>
            <person name="Ivanova N."/>
            <person name="Pagani I."/>
            <person name="Pati A."/>
            <person name="Goodwin L."/>
            <person name="Nordberg H.P."/>
            <person name="Cantor M.N."/>
            <person name="Hua S.X."/>
            <person name="Woyke T."/>
            <person name="Kerfeld C.A."/>
        </authorList>
    </citation>
    <scope>NUCLEOTIDE SEQUENCE [LARGE SCALE GENOMIC DNA]</scope>
    <source>
        <strain evidence="1 2">PCC 7417</strain>
    </source>
</reference>
<organism evidence="1 2">
    <name type="scientific">Cylindrospermum stagnale PCC 7417</name>
    <dbReference type="NCBI Taxonomy" id="56107"/>
    <lineage>
        <taxon>Bacteria</taxon>
        <taxon>Bacillati</taxon>
        <taxon>Cyanobacteriota</taxon>
        <taxon>Cyanophyceae</taxon>
        <taxon>Nostocales</taxon>
        <taxon>Nostocaceae</taxon>
        <taxon>Cylindrospermum</taxon>
    </lineage>
</organism>
<dbReference type="AlphaFoldDB" id="K9X5S9"/>
<dbReference type="HOGENOM" id="CLU_2315617_0_0_3"/>
<dbReference type="EMBL" id="CP003642">
    <property type="protein sequence ID" value="AFZ27444.1"/>
    <property type="molecule type" value="Genomic_DNA"/>
</dbReference>
<evidence type="ECO:0000313" key="2">
    <source>
        <dbReference type="Proteomes" id="UP000010475"/>
    </source>
</evidence>
<evidence type="ECO:0000313" key="1">
    <source>
        <dbReference type="EMBL" id="AFZ27444.1"/>
    </source>
</evidence>
<dbReference type="Proteomes" id="UP000010475">
    <property type="component" value="Chromosome"/>
</dbReference>
<protein>
    <submittedName>
        <fullName evidence="1">Uncharacterized protein</fullName>
    </submittedName>
</protein>
<dbReference type="KEGG" id="csg:Cylst_5428"/>
<accession>K9X5S9</accession>
<dbReference type="RefSeq" id="WP_015210679.1">
    <property type="nucleotide sequence ID" value="NC_019757.1"/>
</dbReference>
<name>K9X5S9_9NOST</name>
<sequence>MADISFTDKSKIAEIINTSPRLKYLLAFTYQISLDDIVSIRVDGDNFKVDVNTKTDMFRFKPKGIENVIMKNPEIGILQLQFDPALAQGIYNIVDEYVQ</sequence>
<dbReference type="eggNOG" id="ENOG5033Z4U">
    <property type="taxonomic scope" value="Bacteria"/>
</dbReference>
<proteinExistence type="predicted"/>
<keyword evidence="2" id="KW-1185">Reference proteome</keyword>